<keyword evidence="8" id="KW-1185">Reference proteome</keyword>
<evidence type="ECO:0000313" key="7">
    <source>
        <dbReference type="EMBL" id="PRY68382.1"/>
    </source>
</evidence>
<reference evidence="7 8" key="1">
    <citation type="submission" date="2018-03" db="EMBL/GenBank/DDBJ databases">
        <title>Genomic Encyclopedia of Type Strains, Phase III (KMG-III): the genomes of soil and plant-associated and newly described type strains.</title>
        <authorList>
            <person name="Whitman W."/>
        </authorList>
    </citation>
    <scope>NUCLEOTIDE SEQUENCE [LARGE SCALE GENOMIC DNA]</scope>
    <source>
        <strain evidence="7 8">CGMCC 1.12484</strain>
    </source>
</reference>
<proteinExistence type="inferred from homology"/>
<dbReference type="SUPFAM" id="SSF53335">
    <property type="entry name" value="S-adenosyl-L-methionine-dependent methyltransferases"/>
    <property type="match status" value="1"/>
</dbReference>
<keyword evidence="3 6" id="KW-0808">Transferase</keyword>
<evidence type="ECO:0000256" key="6">
    <source>
        <dbReference type="PROSITE-ProRule" id="PRU01016"/>
    </source>
</evidence>
<keyword evidence="2 6" id="KW-0489">Methyltransferase</keyword>
<evidence type="ECO:0000256" key="3">
    <source>
        <dbReference type="ARBA" id="ARBA00022679"/>
    </source>
</evidence>
<dbReference type="PANTHER" id="PTHR10629:SF52">
    <property type="entry name" value="DNA (CYTOSINE-5)-METHYLTRANSFERASE 1"/>
    <property type="match status" value="1"/>
</dbReference>
<keyword evidence="4 6" id="KW-0949">S-adenosyl-L-methionine</keyword>
<gene>
    <name evidence="7" type="ORF">B0I08_10484</name>
</gene>
<evidence type="ECO:0000313" key="8">
    <source>
        <dbReference type="Proteomes" id="UP000237983"/>
    </source>
</evidence>
<sequence length="335" mass="36970">MVVIENVVGMNHKFANDEDAPFVQLQQALRDTGRGYIVQGVAVNALHYGAPQNRPRLMIIGLRSDVASNLGVASSNALWRSGFVDEIDMHDIPALAPIPTVARHSSPTIADAIGDLQHVLPAPHNARAAAFRKVTKSRRVWGLPRSAKSVDPIANQQPRKHSDNTQSRFRVYQWLSANGLPPRLLSQLSSGNSLLEARALEDISAANFPATSPDGTVLAHNADEMLVLMQRLRTKKHTQKALKWNEPARTVVTLPDDYVHPSEPRIFTVREMARFQGFPDDFEFRGKETTGSLRRRFEVPQYSQVGNAVSPFLAFAVGQMIEQTVGDISEVAESA</sequence>
<dbReference type="Proteomes" id="UP000237983">
    <property type="component" value="Unassembled WGS sequence"/>
</dbReference>
<organism evidence="7 8">
    <name type="scientific">Glaciihabitans tibetensis</name>
    <dbReference type="NCBI Taxonomy" id="1266600"/>
    <lineage>
        <taxon>Bacteria</taxon>
        <taxon>Bacillati</taxon>
        <taxon>Actinomycetota</taxon>
        <taxon>Actinomycetes</taxon>
        <taxon>Micrococcales</taxon>
        <taxon>Microbacteriaceae</taxon>
        <taxon>Glaciihabitans</taxon>
    </lineage>
</organism>
<keyword evidence="5" id="KW-0680">Restriction system</keyword>
<dbReference type="GO" id="GO:0003886">
    <property type="term" value="F:DNA (cytosine-5-)-methyltransferase activity"/>
    <property type="evidence" value="ECO:0007669"/>
    <property type="project" value="UniProtKB-EC"/>
</dbReference>
<dbReference type="GO" id="GO:0032259">
    <property type="term" value="P:methylation"/>
    <property type="evidence" value="ECO:0007669"/>
    <property type="project" value="UniProtKB-KW"/>
</dbReference>
<dbReference type="Gene3D" id="3.90.120.10">
    <property type="entry name" value="DNA Methylase, subunit A, domain 2"/>
    <property type="match status" value="1"/>
</dbReference>
<dbReference type="InterPro" id="IPR050390">
    <property type="entry name" value="C5-Methyltransferase"/>
</dbReference>
<dbReference type="GO" id="GO:0003677">
    <property type="term" value="F:DNA binding"/>
    <property type="evidence" value="ECO:0007669"/>
    <property type="project" value="TreeGrafter"/>
</dbReference>
<dbReference type="GO" id="GO:0044027">
    <property type="term" value="P:negative regulation of gene expression via chromosomal CpG island methylation"/>
    <property type="evidence" value="ECO:0007669"/>
    <property type="project" value="TreeGrafter"/>
</dbReference>
<dbReference type="Pfam" id="PF00145">
    <property type="entry name" value="DNA_methylase"/>
    <property type="match status" value="1"/>
</dbReference>
<comment type="caution">
    <text evidence="7">The sequence shown here is derived from an EMBL/GenBank/DDBJ whole genome shotgun (WGS) entry which is preliminary data.</text>
</comment>
<dbReference type="InterPro" id="IPR029063">
    <property type="entry name" value="SAM-dependent_MTases_sf"/>
</dbReference>
<evidence type="ECO:0000256" key="1">
    <source>
        <dbReference type="ARBA" id="ARBA00011975"/>
    </source>
</evidence>
<dbReference type="PROSITE" id="PS51679">
    <property type="entry name" value="SAM_MT_C5"/>
    <property type="match status" value="1"/>
</dbReference>
<name>A0A2T0VE18_9MICO</name>
<evidence type="ECO:0000256" key="4">
    <source>
        <dbReference type="ARBA" id="ARBA00022691"/>
    </source>
</evidence>
<accession>A0A2T0VE18</accession>
<dbReference type="EC" id="2.1.1.37" evidence="1"/>
<comment type="caution">
    <text evidence="6">Lacks conserved residue(s) required for the propagation of feature annotation.</text>
</comment>
<evidence type="ECO:0000256" key="5">
    <source>
        <dbReference type="ARBA" id="ARBA00022747"/>
    </source>
</evidence>
<evidence type="ECO:0000256" key="2">
    <source>
        <dbReference type="ARBA" id="ARBA00022603"/>
    </source>
</evidence>
<dbReference type="Gene3D" id="3.40.50.150">
    <property type="entry name" value="Vaccinia Virus protein VP39"/>
    <property type="match status" value="1"/>
</dbReference>
<comment type="similarity">
    <text evidence="6">Belongs to the class I-like SAM-binding methyltransferase superfamily. C5-methyltransferase family.</text>
</comment>
<dbReference type="GO" id="GO:0009307">
    <property type="term" value="P:DNA restriction-modification system"/>
    <property type="evidence" value="ECO:0007669"/>
    <property type="project" value="UniProtKB-KW"/>
</dbReference>
<dbReference type="AlphaFoldDB" id="A0A2T0VE18"/>
<protein>
    <recommendedName>
        <fullName evidence="1">DNA (cytosine-5-)-methyltransferase</fullName>
        <ecNumber evidence="1">2.1.1.37</ecNumber>
    </recommendedName>
</protein>
<dbReference type="PANTHER" id="PTHR10629">
    <property type="entry name" value="CYTOSINE-SPECIFIC METHYLTRANSFERASE"/>
    <property type="match status" value="1"/>
</dbReference>
<dbReference type="EMBL" id="PVTL01000004">
    <property type="protein sequence ID" value="PRY68382.1"/>
    <property type="molecule type" value="Genomic_DNA"/>
</dbReference>
<dbReference type="InterPro" id="IPR001525">
    <property type="entry name" value="C5_MeTfrase"/>
</dbReference>